<keyword evidence="4" id="KW-1185">Reference proteome</keyword>
<evidence type="ECO:0000259" key="2">
    <source>
        <dbReference type="Pfam" id="PF14905"/>
    </source>
</evidence>
<evidence type="ECO:0000313" key="4">
    <source>
        <dbReference type="Proteomes" id="UP000321204"/>
    </source>
</evidence>
<accession>A0A5B8ULS9</accession>
<proteinExistence type="predicted"/>
<dbReference type="Pfam" id="PF14905">
    <property type="entry name" value="OMP_b-brl_3"/>
    <property type="match status" value="1"/>
</dbReference>
<feature type="signal peptide" evidence="1">
    <location>
        <begin position="1"/>
        <end position="20"/>
    </location>
</feature>
<organism evidence="3 4">
    <name type="scientific">Flavisolibacter ginsenosidimutans</name>
    <dbReference type="NCBI Taxonomy" id="661481"/>
    <lineage>
        <taxon>Bacteria</taxon>
        <taxon>Pseudomonadati</taxon>
        <taxon>Bacteroidota</taxon>
        <taxon>Chitinophagia</taxon>
        <taxon>Chitinophagales</taxon>
        <taxon>Chitinophagaceae</taxon>
        <taxon>Flavisolibacter</taxon>
    </lineage>
</organism>
<dbReference type="Gene3D" id="2.170.130.10">
    <property type="entry name" value="TonB-dependent receptor, plug domain"/>
    <property type="match status" value="1"/>
</dbReference>
<dbReference type="Proteomes" id="UP000321204">
    <property type="component" value="Chromosome"/>
</dbReference>
<gene>
    <name evidence="3" type="ORF">FSB75_17035</name>
</gene>
<dbReference type="AlphaFoldDB" id="A0A5B8ULS9"/>
<dbReference type="RefSeq" id="WP_146789959.1">
    <property type="nucleotide sequence ID" value="NZ_BAABIO010000003.1"/>
</dbReference>
<dbReference type="KEGG" id="fgg:FSB75_17035"/>
<reference evidence="3 4" key="1">
    <citation type="journal article" date="2015" name="Int. J. Syst. Evol. Microbiol.">
        <title>Flavisolibacter ginsenosidimutans sp. nov., with ginsenoside-converting activity isolated from soil used for cultivating ginseng.</title>
        <authorList>
            <person name="Zhao Y."/>
            <person name="Liu Q."/>
            <person name="Kang M.S."/>
            <person name="Jin F."/>
            <person name="Yu H."/>
            <person name="Im W.T."/>
        </authorList>
    </citation>
    <scope>NUCLEOTIDE SEQUENCE [LARGE SCALE GENOMIC DNA]</scope>
    <source>
        <strain evidence="3 4">Gsoil 636</strain>
    </source>
</reference>
<name>A0A5B8ULS9_9BACT</name>
<dbReference type="EMBL" id="CP042433">
    <property type="protein sequence ID" value="QEC57533.1"/>
    <property type="molecule type" value="Genomic_DNA"/>
</dbReference>
<dbReference type="OrthoDB" id="606930at2"/>
<keyword evidence="1" id="KW-0732">Signal</keyword>
<dbReference type="Pfam" id="PF13620">
    <property type="entry name" value="CarboxypepD_reg"/>
    <property type="match status" value="1"/>
</dbReference>
<dbReference type="InterPro" id="IPR041700">
    <property type="entry name" value="OMP_b-brl_3"/>
</dbReference>
<feature type="domain" description="Outer membrane protein beta-barrel" evidence="2">
    <location>
        <begin position="469"/>
        <end position="917"/>
    </location>
</feature>
<evidence type="ECO:0000313" key="3">
    <source>
        <dbReference type="EMBL" id="QEC57533.1"/>
    </source>
</evidence>
<sequence>MKNFTLFVLALFGFGLFASAQKVSGVVKGTLQDSLSASALGDATVSVMHLPDSSLVSFTLTNNNGYFEIKNLDPGDYAVASSFVGLRSFKRKFTISAANPVEDFGLIKLQRSDKLMDEVIISETPVKVSGDTISYKADAFKTKPNATVEDLLKKLPGVQVDKDGTVKAQGESVQKVYVDGKEFFNNDPKLATKNLTADMVDRVEVYDDMSEQAKFNGIDDGSRSKAINLKLKKDKKKGIFGKAYASYGTEQRYDAGLTANYFKGATQANVIAKSNNTNNIGFTVSDMIGMFSNSGGGMMGGGNFGGNGGGMNIMSMGGRGGGNVGGFSLGSTNGGGITTSSQAGLNYRDTWSKHFDVNGSYFYNYAQKENTYTSLQQNFASDSTITTADNTYSRSRNYNSRANLNIIYSIDSFNSVIYQPNVSIQKSDTYSDDSLMKSSSNGKVLNQGRTVNNNTGDGYNWSNNLLWRRRFRKPGRTFSAALTNTWSNNDRTGYTLNQLSRLQSDQMSQTKSNTNNYALSLSYTEAIARDKILEFNYNHTDNRSTSDRSTFYKNFATNKYEILDTAQSSYFESSNLFDRFGTNLRVVKKKYNYQLGFAAQQTNLESNNVSKKSFVTQKSWNYFPTASFNYQFQRSRSLRFSYRGRTNQPSATQLQDVENRDNSLNIYRGNPDLKQEFSHSLMLSYNFFDIIKFRNLFAFLTYNVTENKIANSIVYLPNGGQYTRPVNLSGIYNVSGNINFGLPIKHLQGGNFNTNTRVSYSQDASLVNNVKNFTRNLSATEDLRLSYNYKEKLDMGLSASVTYNQVRNTVQKSTNSAYYTHVYSADITYTLPKDFILATDVDYTFNTGLASGYNQNYAIWNGSLAKQVFKNKRGEFKASVYDILNQNKSVYRTVDGPNIQDIRNSTLKRFFMLTFTYKISRMGGRTMPPMMERATKGIRF</sequence>
<dbReference type="Gene3D" id="2.60.40.1120">
    <property type="entry name" value="Carboxypeptidase-like, regulatory domain"/>
    <property type="match status" value="1"/>
</dbReference>
<dbReference type="SUPFAM" id="SSF49478">
    <property type="entry name" value="Cna protein B-type domain"/>
    <property type="match status" value="1"/>
</dbReference>
<dbReference type="InterPro" id="IPR037066">
    <property type="entry name" value="Plug_dom_sf"/>
</dbReference>
<feature type="chain" id="PRO_5022663911" evidence="1">
    <location>
        <begin position="21"/>
        <end position="940"/>
    </location>
</feature>
<protein>
    <submittedName>
        <fullName evidence="3">Outer membrane beta-barrel protein</fullName>
    </submittedName>
</protein>
<dbReference type="SUPFAM" id="SSF56935">
    <property type="entry name" value="Porins"/>
    <property type="match status" value="1"/>
</dbReference>
<evidence type="ECO:0000256" key="1">
    <source>
        <dbReference type="SAM" id="SignalP"/>
    </source>
</evidence>